<comment type="caution">
    <text evidence="1">The sequence shown here is derived from an EMBL/GenBank/DDBJ whole genome shotgun (WGS) entry which is preliminary data.</text>
</comment>
<dbReference type="AlphaFoldDB" id="B5VXK0"/>
<reference evidence="1 2" key="1">
    <citation type="journal article" date="2011" name="Appl. Environ. Microbiol.">
        <title>Contribution of a Sodium Ion Gradient to Energy Conservation during Fermentation in the Cyanobacterium Arthrospira (Spirulina) maxima CS-328.</title>
        <authorList>
            <person name="Carrieri D."/>
            <person name="Ananyev G."/>
            <person name="Lenz O."/>
            <person name="Bryant D.A."/>
            <person name="Dismukes G.C."/>
        </authorList>
    </citation>
    <scope>NUCLEOTIDE SEQUENCE [LARGE SCALE GENOMIC DNA]</scope>
    <source>
        <strain evidence="1 2">CS-328</strain>
    </source>
</reference>
<proteinExistence type="predicted"/>
<sequence length="58" mass="6814">MSRKCIRQVSWADRRRGRFSSRICGASGQIFLVLIIRNFSDAPYHEVKEKQSDSHFEI</sequence>
<name>B5VXK0_LIMMA</name>
<gene>
    <name evidence="1" type="ORF">AmaxDRAFT_1242</name>
</gene>
<organism evidence="1 2">
    <name type="scientific">Limnospira maxima CS-328</name>
    <dbReference type="NCBI Taxonomy" id="513049"/>
    <lineage>
        <taxon>Bacteria</taxon>
        <taxon>Bacillati</taxon>
        <taxon>Cyanobacteriota</taxon>
        <taxon>Cyanophyceae</taxon>
        <taxon>Oscillatoriophycideae</taxon>
        <taxon>Oscillatoriales</taxon>
        <taxon>Sirenicapillariaceae</taxon>
        <taxon>Limnospira</taxon>
    </lineage>
</organism>
<accession>B5VXK0</accession>
<dbReference type="EMBL" id="ABYK01000007">
    <property type="protein sequence ID" value="EDZ95847.1"/>
    <property type="molecule type" value="Genomic_DNA"/>
</dbReference>
<protein>
    <submittedName>
        <fullName evidence="1">Uncharacterized protein</fullName>
    </submittedName>
</protein>
<keyword evidence="2" id="KW-1185">Reference proteome</keyword>
<evidence type="ECO:0000313" key="2">
    <source>
        <dbReference type="Proteomes" id="UP000004061"/>
    </source>
</evidence>
<dbReference type="Proteomes" id="UP000004061">
    <property type="component" value="Unassembled WGS sequence"/>
</dbReference>
<evidence type="ECO:0000313" key="1">
    <source>
        <dbReference type="EMBL" id="EDZ95847.1"/>
    </source>
</evidence>